<dbReference type="AlphaFoldDB" id="A0A7T8K052"/>
<reference evidence="2" key="1">
    <citation type="submission" date="2021-01" db="EMBL/GenBank/DDBJ databases">
        <title>Caligus Genome Assembly.</title>
        <authorList>
            <person name="Gallardo-Escarate C."/>
        </authorList>
    </citation>
    <scope>NUCLEOTIDE SEQUENCE [LARGE SCALE GENOMIC DNA]</scope>
</reference>
<organism evidence="1 2">
    <name type="scientific">Caligus rogercresseyi</name>
    <name type="common">Sea louse</name>
    <dbReference type="NCBI Taxonomy" id="217165"/>
    <lineage>
        <taxon>Eukaryota</taxon>
        <taxon>Metazoa</taxon>
        <taxon>Ecdysozoa</taxon>
        <taxon>Arthropoda</taxon>
        <taxon>Crustacea</taxon>
        <taxon>Multicrustacea</taxon>
        <taxon>Hexanauplia</taxon>
        <taxon>Copepoda</taxon>
        <taxon>Siphonostomatoida</taxon>
        <taxon>Caligidae</taxon>
        <taxon>Caligus</taxon>
    </lineage>
</organism>
<name>A0A7T8K052_CALRO</name>
<keyword evidence="2" id="KW-1185">Reference proteome</keyword>
<evidence type="ECO:0000313" key="2">
    <source>
        <dbReference type="Proteomes" id="UP000595437"/>
    </source>
</evidence>
<dbReference type="Proteomes" id="UP000595437">
    <property type="component" value="Chromosome 10"/>
</dbReference>
<dbReference type="EMBL" id="CP045899">
    <property type="protein sequence ID" value="QQP41588.1"/>
    <property type="molecule type" value="Genomic_DNA"/>
</dbReference>
<accession>A0A7T8K052</accession>
<evidence type="ECO:0000313" key="1">
    <source>
        <dbReference type="EMBL" id="QQP41588.1"/>
    </source>
</evidence>
<sequence length="62" mass="7375">MRGFGSYRRRPQPLRGKVLWQRARPKKASFTLTYPKTPRVVDRLGKANSRVKDNYIHVKNNY</sequence>
<protein>
    <submittedName>
        <fullName evidence="1">Uncharacterized protein</fullName>
    </submittedName>
</protein>
<proteinExistence type="predicted"/>
<gene>
    <name evidence="1" type="ORF">FKW44_016007</name>
</gene>